<evidence type="ECO:0000256" key="7">
    <source>
        <dbReference type="ARBA" id="ARBA00053401"/>
    </source>
</evidence>
<dbReference type="InterPro" id="IPR009012">
    <property type="entry name" value="GrpE_head"/>
</dbReference>
<evidence type="ECO:0000256" key="6">
    <source>
        <dbReference type="ARBA" id="ARBA00023186"/>
    </source>
</evidence>
<dbReference type="PATRIC" id="fig|243161.6.peg.714"/>
<gene>
    <name evidence="10" type="primary">grpE</name>
    <name evidence="14" type="ORF">BD36_03600</name>
</gene>
<dbReference type="PANTHER" id="PTHR21237">
    <property type="entry name" value="GRPE PROTEIN"/>
    <property type="match status" value="1"/>
</dbReference>
<dbReference type="GO" id="GO:0005737">
    <property type="term" value="C:cytoplasm"/>
    <property type="evidence" value="ECO:0007669"/>
    <property type="project" value="UniProtKB-SubCell"/>
</dbReference>
<evidence type="ECO:0000256" key="9">
    <source>
        <dbReference type="ARBA" id="ARBA00076414"/>
    </source>
</evidence>
<keyword evidence="4 10" id="KW-0963">Cytoplasm</keyword>
<dbReference type="Pfam" id="PF01025">
    <property type="entry name" value="GrpE"/>
    <property type="match status" value="1"/>
</dbReference>
<proteinExistence type="inferred from homology"/>
<dbReference type="KEGG" id="cmm:NC80_03400"/>
<dbReference type="InterPro" id="IPR000740">
    <property type="entry name" value="GrpE"/>
</dbReference>
<name>A0A070A4J4_CHLMR</name>
<dbReference type="KEGG" id="cmg:NC81_03420"/>
<dbReference type="EMBL" id="CP007217">
    <property type="protein sequence ID" value="AJR10746.1"/>
    <property type="molecule type" value="Genomic_DNA"/>
</dbReference>
<dbReference type="SMR" id="A0A070A4J4"/>
<comment type="function">
    <text evidence="7 10 11">Participates actively in the response to hyperosmotic and heat shock by preventing the aggregation of stress-denatured proteins, in association with DnaK and GrpE. It is the nucleotide exchange factor for DnaK and may function as a thermosensor. Unfolded proteins bind initially to DnaJ; upon interaction with the DnaJ-bound protein, DnaK hydrolyzes its bound ATP, resulting in the formation of a stable complex. GrpE releases ADP from DnaK; ATP binding to DnaK triggers the release of the substrate protein, thus completing the reaction cycle. Several rounds of ATP-dependent interactions between DnaJ, DnaK and GrpE are required for fully efficient folding.</text>
</comment>
<dbReference type="GO" id="GO:0051082">
    <property type="term" value="F:unfolded protein binding"/>
    <property type="evidence" value="ECO:0007669"/>
    <property type="project" value="TreeGrafter"/>
</dbReference>
<evidence type="ECO:0000256" key="3">
    <source>
        <dbReference type="ARBA" id="ARBA00011738"/>
    </source>
</evidence>
<comment type="similarity">
    <text evidence="2 10 12">Belongs to the GrpE family.</text>
</comment>
<dbReference type="CDD" id="cd00446">
    <property type="entry name" value="GrpE"/>
    <property type="match status" value="1"/>
</dbReference>
<evidence type="ECO:0000256" key="4">
    <source>
        <dbReference type="ARBA" id="ARBA00022490"/>
    </source>
</evidence>
<evidence type="ECO:0000313" key="14">
    <source>
        <dbReference type="EMBL" id="AJR10746.1"/>
    </source>
</evidence>
<dbReference type="SUPFAM" id="SSF58014">
    <property type="entry name" value="Coiled-coil domain of nucleotide exchange factor GrpE"/>
    <property type="match status" value="1"/>
</dbReference>
<comment type="subcellular location">
    <subcellularLocation>
        <location evidence="1 10">Cytoplasm</location>
    </subcellularLocation>
</comment>
<dbReference type="GO" id="GO:0051087">
    <property type="term" value="F:protein-folding chaperone binding"/>
    <property type="evidence" value="ECO:0007669"/>
    <property type="project" value="InterPro"/>
</dbReference>
<dbReference type="PANTHER" id="PTHR21237:SF23">
    <property type="entry name" value="GRPE PROTEIN HOMOLOG, MITOCHONDRIAL"/>
    <property type="match status" value="1"/>
</dbReference>
<sequence>MTETPNTSSEEIQTSEPSSDNELQTLQQENANLKAELKEKNDRYLMALAEAENSRKRLQKERTEMMQYAVENALLDFLPPMESMEKALGFASQTSDEVKNWAIGFQMILQQFKQVFEDKGVVEYSSKGELFNPYLHEAVEIEETTDIPEGTILEEFTKGYKIGDRPIRVAKVKVAKFPTKGNNDSNEEKE</sequence>
<dbReference type="STRING" id="83560.NC80_03400"/>
<evidence type="ECO:0000256" key="5">
    <source>
        <dbReference type="ARBA" id="ARBA00023016"/>
    </source>
</evidence>
<dbReference type="PRINTS" id="PR00773">
    <property type="entry name" value="GRPEPROTEIN"/>
</dbReference>
<dbReference type="SUPFAM" id="SSF51064">
    <property type="entry name" value="Head domain of nucleotide exchange factor GrpE"/>
    <property type="match status" value="1"/>
</dbReference>
<comment type="subunit">
    <text evidence="3 10">Homodimer.</text>
</comment>
<keyword evidence="6 10" id="KW-0143">Chaperone</keyword>
<keyword evidence="5 10" id="KW-0346">Stress response</keyword>
<accession>A0A070A4J4</accession>
<dbReference type="HAMAP" id="MF_01151">
    <property type="entry name" value="GrpE"/>
    <property type="match status" value="1"/>
</dbReference>
<evidence type="ECO:0000256" key="1">
    <source>
        <dbReference type="ARBA" id="ARBA00004496"/>
    </source>
</evidence>
<feature type="compositionally biased region" description="Polar residues" evidence="13">
    <location>
        <begin position="1"/>
        <end position="31"/>
    </location>
</feature>
<evidence type="ECO:0000256" key="12">
    <source>
        <dbReference type="RuleBase" id="RU004478"/>
    </source>
</evidence>
<protein>
    <recommendedName>
        <fullName evidence="8 10">Protein GrpE</fullName>
    </recommendedName>
    <alternativeName>
        <fullName evidence="9 10">HSP-70 cofactor</fullName>
    </alternativeName>
</protein>
<dbReference type="GO" id="GO:0042803">
    <property type="term" value="F:protein homodimerization activity"/>
    <property type="evidence" value="ECO:0007669"/>
    <property type="project" value="InterPro"/>
</dbReference>
<dbReference type="PROSITE" id="PS01071">
    <property type="entry name" value="GRPE"/>
    <property type="match status" value="1"/>
</dbReference>
<feature type="region of interest" description="Disordered" evidence="13">
    <location>
        <begin position="1"/>
        <end position="34"/>
    </location>
</feature>
<dbReference type="KEGG" id="cmx:DNC_03425"/>
<evidence type="ECO:0000313" key="15">
    <source>
        <dbReference type="Proteomes" id="UP000260363"/>
    </source>
</evidence>
<dbReference type="FunFam" id="2.30.22.10:FF:000001">
    <property type="entry name" value="Protein GrpE"/>
    <property type="match status" value="1"/>
</dbReference>
<organism evidence="14 15">
    <name type="scientific">Chlamydia muridarum</name>
    <dbReference type="NCBI Taxonomy" id="83560"/>
    <lineage>
        <taxon>Bacteria</taxon>
        <taxon>Pseudomonadati</taxon>
        <taxon>Chlamydiota</taxon>
        <taxon>Chlamydiia</taxon>
        <taxon>Chlamydiales</taxon>
        <taxon>Chlamydiaceae</taxon>
        <taxon>Chlamydia/Chlamydophila group</taxon>
        <taxon>Chlamydia</taxon>
    </lineage>
</organism>
<dbReference type="RefSeq" id="WP_010231190.1">
    <property type="nucleotide sequence ID" value="NZ_CP007217.1"/>
</dbReference>
<dbReference type="OMA" id="PHRHQAI"/>
<dbReference type="Gene3D" id="3.90.20.20">
    <property type="match status" value="1"/>
</dbReference>
<reference evidence="14 15" key="1">
    <citation type="submission" date="2014-02" db="EMBL/GenBank/DDBJ databases">
        <authorList>
            <person name="Chen C."/>
            <person name="Conrad T.A."/>
            <person name="Zhou Z."/>
            <person name="Lai Z."/>
            <person name="Zhong G."/>
        </authorList>
    </citation>
    <scope>NUCLEOTIDE SEQUENCE [LARGE SCALE GENOMIC DNA]</scope>
    <source>
        <strain evidence="14 15">Nigg3-28</strain>
    </source>
</reference>
<dbReference type="AlphaFoldDB" id="A0A070A4J4"/>
<evidence type="ECO:0000256" key="11">
    <source>
        <dbReference type="RuleBase" id="RU000639"/>
    </source>
</evidence>
<dbReference type="InterPro" id="IPR013805">
    <property type="entry name" value="GrpE_CC"/>
</dbReference>
<evidence type="ECO:0000256" key="10">
    <source>
        <dbReference type="HAMAP-Rule" id="MF_01151"/>
    </source>
</evidence>
<dbReference type="GO" id="GO:0006457">
    <property type="term" value="P:protein folding"/>
    <property type="evidence" value="ECO:0007669"/>
    <property type="project" value="InterPro"/>
</dbReference>
<dbReference type="Proteomes" id="UP000260363">
    <property type="component" value="Chromosome"/>
</dbReference>
<evidence type="ECO:0000256" key="13">
    <source>
        <dbReference type="SAM" id="MobiDB-lite"/>
    </source>
</evidence>
<evidence type="ECO:0000256" key="2">
    <source>
        <dbReference type="ARBA" id="ARBA00009054"/>
    </source>
</evidence>
<dbReference type="Gene3D" id="2.30.22.10">
    <property type="entry name" value="Head domain of nucleotide exchange factor GrpE"/>
    <property type="match status" value="1"/>
</dbReference>
<evidence type="ECO:0000256" key="8">
    <source>
        <dbReference type="ARBA" id="ARBA00072274"/>
    </source>
</evidence>
<dbReference type="GO" id="GO:0000774">
    <property type="term" value="F:adenyl-nucleotide exchange factor activity"/>
    <property type="evidence" value="ECO:0007669"/>
    <property type="project" value="InterPro"/>
</dbReference>
<dbReference type="GeneID" id="1246035"/>